<evidence type="ECO:0000313" key="3">
    <source>
        <dbReference type="EMBL" id="KAK0657683.1"/>
    </source>
</evidence>
<keyword evidence="2" id="KW-0812">Transmembrane</keyword>
<organism evidence="3 4">
    <name type="scientific">Cercophora newfieldiana</name>
    <dbReference type="NCBI Taxonomy" id="92897"/>
    <lineage>
        <taxon>Eukaryota</taxon>
        <taxon>Fungi</taxon>
        <taxon>Dikarya</taxon>
        <taxon>Ascomycota</taxon>
        <taxon>Pezizomycotina</taxon>
        <taxon>Sordariomycetes</taxon>
        <taxon>Sordariomycetidae</taxon>
        <taxon>Sordariales</taxon>
        <taxon>Lasiosphaeriaceae</taxon>
        <taxon>Cercophora</taxon>
    </lineage>
</organism>
<evidence type="ECO:0000256" key="2">
    <source>
        <dbReference type="SAM" id="Phobius"/>
    </source>
</evidence>
<dbReference type="AlphaFoldDB" id="A0AA40D208"/>
<accession>A0AA40D208</accession>
<feature type="transmembrane region" description="Helical" evidence="2">
    <location>
        <begin position="88"/>
        <end position="108"/>
    </location>
</feature>
<evidence type="ECO:0000313" key="4">
    <source>
        <dbReference type="Proteomes" id="UP001174936"/>
    </source>
</evidence>
<name>A0AA40D208_9PEZI</name>
<keyword evidence="2" id="KW-1133">Transmembrane helix</keyword>
<protein>
    <submittedName>
        <fullName evidence="3">Uncharacterized protein</fullName>
    </submittedName>
</protein>
<reference evidence="3" key="1">
    <citation type="submission" date="2023-06" db="EMBL/GenBank/DDBJ databases">
        <title>Genome-scale phylogeny and comparative genomics of the fungal order Sordariales.</title>
        <authorList>
            <consortium name="Lawrence Berkeley National Laboratory"/>
            <person name="Hensen N."/>
            <person name="Bonometti L."/>
            <person name="Westerberg I."/>
            <person name="Brannstrom I.O."/>
            <person name="Guillou S."/>
            <person name="Cros-Aarteil S."/>
            <person name="Calhoun S."/>
            <person name="Haridas S."/>
            <person name="Kuo A."/>
            <person name="Mondo S."/>
            <person name="Pangilinan J."/>
            <person name="Riley R."/>
            <person name="Labutti K."/>
            <person name="Andreopoulos B."/>
            <person name="Lipzen A."/>
            <person name="Chen C."/>
            <person name="Yanf M."/>
            <person name="Daum C."/>
            <person name="Ng V."/>
            <person name="Clum A."/>
            <person name="Steindorff A."/>
            <person name="Ohm R."/>
            <person name="Martin F."/>
            <person name="Silar P."/>
            <person name="Natvig D."/>
            <person name="Lalanne C."/>
            <person name="Gautier V."/>
            <person name="Ament-Velasquez S.L."/>
            <person name="Kruys A."/>
            <person name="Hutchinson M.I."/>
            <person name="Powell A.J."/>
            <person name="Barry K."/>
            <person name="Miller A.N."/>
            <person name="Grigoriev I.V."/>
            <person name="Debuchy R."/>
            <person name="Gladieux P."/>
            <person name="Thoren M.H."/>
            <person name="Johannesson H."/>
        </authorList>
    </citation>
    <scope>NUCLEOTIDE SEQUENCE</scope>
    <source>
        <strain evidence="3">SMH2532-1</strain>
    </source>
</reference>
<feature type="transmembrane region" description="Helical" evidence="2">
    <location>
        <begin position="176"/>
        <end position="198"/>
    </location>
</feature>
<comment type="caution">
    <text evidence="3">The sequence shown here is derived from an EMBL/GenBank/DDBJ whole genome shotgun (WGS) entry which is preliminary data.</text>
</comment>
<proteinExistence type="predicted"/>
<evidence type="ECO:0000256" key="1">
    <source>
        <dbReference type="SAM" id="MobiDB-lite"/>
    </source>
</evidence>
<feature type="transmembrane region" description="Helical" evidence="2">
    <location>
        <begin position="20"/>
        <end position="38"/>
    </location>
</feature>
<feature type="region of interest" description="Disordered" evidence="1">
    <location>
        <begin position="206"/>
        <end position="235"/>
    </location>
</feature>
<keyword evidence="4" id="KW-1185">Reference proteome</keyword>
<sequence>MARTYKILHRRWRVKRPLYWGMLPELLGTIAVLVLFGVQQPDLFRTVFWKVGAELGYNSSPVILLYAYANHRPLPTIPFVWSQTLTNFNVAISIVSLFVLLGKLIMVIMKVYFPILGLVLSMSLSALYAVSIYGQMGPDFLDPEHPSSIAWYIRESCSVAERFKVGKHCAMAKGTFAVTIFMLALYLFNLSLAVWAMWPNPELDIPQDDDDDDHVHSKEEVEMQPTTPRAPNGMPFTPRTLAFNTLERKLPLRQQYT</sequence>
<feature type="transmembrane region" description="Helical" evidence="2">
    <location>
        <begin position="115"/>
        <end position="134"/>
    </location>
</feature>
<dbReference type="Proteomes" id="UP001174936">
    <property type="component" value="Unassembled WGS sequence"/>
</dbReference>
<gene>
    <name evidence="3" type="ORF">B0T16DRAFT_318889</name>
</gene>
<dbReference type="EMBL" id="JAULSV010000001">
    <property type="protein sequence ID" value="KAK0657683.1"/>
    <property type="molecule type" value="Genomic_DNA"/>
</dbReference>
<keyword evidence="2" id="KW-0472">Membrane</keyword>